<name>A0A0F9EP13_9ZZZZ</name>
<proteinExistence type="predicted"/>
<gene>
    <name evidence="1" type="ORF">LCGC14_2343220</name>
</gene>
<dbReference type="InterPro" id="IPR056957">
    <property type="entry name" value="Pam3_Gp34-like"/>
</dbReference>
<dbReference type="AlphaFoldDB" id="A0A0F9EP13"/>
<organism evidence="1">
    <name type="scientific">marine sediment metagenome</name>
    <dbReference type="NCBI Taxonomy" id="412755"/>
    <lineage>
        <taxon>unclassified sequences</taxon>
        <taxon>metagenomes</taxon>
        <taxon>ecological metagenomes</taxon>
    </lineage>
</organism>
<reference evidence="1" key="1">
    <citation type="journal article" date="2015" name="Nature">
        <title>Complex archaea that bridge the gap between prokaryotes and eukaryotes.</title>
        <authorList>
            <person name="Spang A."/>
            <person name="Saw J.H."/>
            <person name="Jorgensen S.L."/>
            <person name="Zaremba-Niedzwiedzka K."/>
            <person name="Martijn J."/>
            <person name="Lind A.E."/>
            <person name="van Eijk R."/>
            <person name="Schleper C."/>
            <person name="Guy L."/>
            <person name="Ettema T.J."/>
        </authorList>
    </citation>
    <scope>NUCLEOTIDE SEQUENCE</scope>
</reference>
<accession>A0A0F9EP13</accession>
<dbReference type="EMBL" id="LAZR01033943">
    <property type="protein sequence ID" value="KKL46670.1"/>
    <property type="molecule type" value="Genomic_DNA"/>
</dbReference>
<dbReference type="Pfam" id="PF23977">
    <property type="entry name" value="Pam3_Gp34"/>
    <property type="match status" value="1"/>
</dbReference>
<evidence type="ECO:0000313" key="1">
    <source>
        <dbReference type="EMBL" id="KKL46670.1"/>
    </source>
</evidence>
<protein>
    <submittedName>
        <fullName evidence="1">Uncharacterized protein</fullName>
    </submittedName>
</protein>
<sequence length="236" mass="26090">MAKKTDLIPPAPAALVVPDYIKDVEGPKGRENIQREDLTLPRLALAQALSPQVDRGDDNYIEGLSNGDLFNSLTREAYGQGPVPVLIVRVEPVRWMEFDEKDRTLILDRNVPVGDPRTKWGEDGTPPRATKFMDFLALHAVTSEPLGLSFKSTSIKAGKAINTFIELYDSRRVYLIGSAQDKNEHGTYYIYTAALGNYAEPEVYAAKATLTKAWGKANVTVDAKTDTDDMAKDVPF</sequence>
<comment type="caution">
    <text evidence="1">The sequence shown here is derived from an EMBL/GenBank/DDBJ whole genome shotgun (WGS) entry which is preliminary data.</text>
</comment>